<dbReference type="Proteomes" id="UP000254866">
    <property type="component" value="Unassembled WGS sequence"/>
</dbReference>
<proteinExistence type="predicted"/>
<accession>A0A370TA37</accession>
<feature type="transmembrane region" description="Helical" evidence="1">
    <location>
        <begin position="595"/>
        <end position="620"/>
    </location>
</feature>
<keyword evidence="1" id="KW-1133">Transmembrane helix</keyword>
<evidence type="ECO:0000256" key="1">
    <source>
        <dbReference type="SAM" id="Phobius"/>
    </source>
</evidence>
<reference evidence="2 3" key="1">
    <citation type="journal article" date="2018" name="IMA Fungus">
        <title>IMA Genome-F 9: Draft genome sequence of Annulohypoxylon stygium, Aspergillus mulundensis, Berkeleyomyces basicola (syn. Thielaviopsis basicola), Ceratocystis smalleyi, two Cercospora beticola strains, Coleophoma cylindrospora, Fusarium fracticaudum, Phialophora cf. hyalina, and Morchella septimelata.</title>
        <authorList>
            <person name="Wingfield B.D."/>
            <person name="Bills G.F."/>
            <person name="Dong Y."/>
            <person name="Huang W."/>
            <person name="Nel W.J."/>
            <person name="Swalarsk-Parry B.S."/>
            <person name="Vaghefi N."/>
            <person name="Wilken P.M."/>
            <person name="An Z."/>
            <person name="de Beer Z.W."/>
            <person name="De Vos L."/>
            <person name="Chen L."/>
            <person name="Duong T.A."/>
            <person name="Gao Y."/>
            <person name="Hammerbacher A."/>
            <person name="Kikkert J.R."/>
            <person name="Li Y."/>
            <person name="Li H."/>
            <person name="Li K."/>
            <person name="Li Q."/>
            <person name="Liu X."/>
            <person name="Ma X."/>
            <person name="Naidoo K."/>
            <person name="Pethybridge S.J."/>
            <person name="Sun J."/>
            <person name="Steenkamp E.T."/>
            <person name="van der Nest M.A."/>
            <person name="van Wyk S."/>
            <person name="Wingfield M.J."/>
            <person name="Xiong C."/>
            <person name="Yue Q."/>
            <person name="Zhang X."/>
        </authorList>
    </citation>
    <scope>NUCLEOTIDE SEQUENCE [LARGE SCALE GENOMIC DNA]</scope>
    <source>
        <strain evidence="2 3">BP 5553</strain>
    </source>
</reference>
<gene>
    <name evidence="2" type="ORF">BP5553_09997</name>
</gene>
<feature type="transmembrane region" description="Helical" evidence="1">
    <location>
        <begin position="525"/>
        <end position="544"/>
    </location>
</feature>
<comment type="caution">
    <text evidence="2">The sequence shown here is derived from an EMBL/GenBank/DDBJ whole genome shotgun (WGS) entry which is preliminary data.</text>
</comment>
<dbReference type="RefSeq" id="XP_031865028.1">
    <property type="nucleotide sequence ID" value="XM_032018620.1"/>
</dbReference>
<evidence type="ECO:0000313" key="2">
    <source>
        <dbReference type="EMBL" id="RDL30652.1"/>
    </source>
</evidence>
<evidence type="ECO:0000313" key="3">
    <source>
        <dbReference type="Proteomes" id="UP000254866"/>
    </source>
</evidence>
<name>A0A370TA37_9HELO</name>
<organism evidence="2 3">
    <name type="scientific">Venustampulla echinocandica</name>
    <dbReference type="NCBI Taxonomy" id="2656787"/>
    <lineage>
        <taxon>Eukaryota</taxon>
        <taxon>Fungi</taxon>
        <taxon>Dikarya</taxon>
        <taxon>Ascomycota</taxon>
        <taxon>Pezizomycotina</taxon>
        <taxon>Leotiomycetes</taxon>
        <taxon>Helotiales</taxon>
        <taxon>Pleuroascaceae</taxon>
        <taxon>Venustampulla</taxon>
    </lineage>
</organism>
<dbReference type="EMBL" id="NPIC01000014">
    <property type="protein sequence ID" value="RDL30652.1"/>
    <property type="molecule type" value="Genomic_DNA"/>
</dbReference>
<keyword evidence="1" id="KW-0812">Transmembrane</keyword>
<dbReference type="AlphaFoldDB" id="A0A370TA37"/>
<keyword evidence="1" id="KW-0472">Membrane</keyword>
<feature type="transmembrane region" description="Helical" evidence="1">
    <location>
        <begin position="551"/>
        <end position="572"/>
    </location>
</feature>
<keyword evidence="3" id="KW-1185">Reference proteome</keyword>
<dbReference type="GeneID" id="43602846"/>
<protein>
    <submittedName>
        <fullName evidence="2">Uncharacterized protein</fullName>
    </submittedName>
</protein>
<dbReference type="OrthoDB" id="5406607at2759"/>
<sequence>MSSFMFRQGLCGLIICAAAVTFIVDAAPISNSRAAGGFEFSGSPSKPCTASTWQTILIFYATNYLAHIATVRSVPGAKIEHTLKYTLMSLLIPYYGVGRGFEAILRHAIFKHSLISKRADSQLQMALQSGALCIVVRASDWKPVPENESEFVVDNVRLLQRPITPEKEDSNGASEGSANTELRSISSASASPLATPAHIAIETLLILRETLDWDPVINLERNVQGVQHLPQGYTLAILPTFAKVASSFPDTEEEVTISSTWNGAKILITIIQTFYASFTLYETTKGQQTDQYGYAGFGFTVIPYVVMSIINLFGSLVTPDYPTMFLVWSAELKEAQDRGGKFDGIVGTVVSNVADGIDNGKPEARIAVFSRRHGLEQEVEGTVYCNVREPACIPITQPSATNQEGPTTEEVPTLTESEQIEMNTGEDGNHYTANNSSQISTFVVEEGDTCRLRGRVVDTKRYKFTNYEGGFLSFMRRVVIGDDKLKPLFDKKLPRDVIVVPSCTPFEVIPKGQWNNRIFGQIYSISVYLVCAIPFAVIGSLTHFKQGHSTVVQRVFTMGWLAIDILAGNFSVDGKRFASGLHNITSEQKVQTSDWLHFCGTVFWALPFALGGFSVVGIMIRDYDICSAV</sequence>